<name>A0A0C3AQW6_9AGAM</name>
<dbReference type="Proteomes" id="UP000053989">
    <property type="component" value="Unassembled WGS sequence"/>
</dbReference>
<reference evidence="3" key="2">
    <citation type="submission" date="2015-01" db="EMBL/GenBank/DDBJ databases">
        <title>Evolutionary Origins and Diversification of the Mycorrhizal Mutualists.</title>
        <authorList>
            <consortium name="DOE Joint Genome Institute"/>
            <consortium name="Mycorrhizal Genomics Consortium"/>
            <person name="Kohler A."/>
            <person name="Kuo A."/>
            <person name="Nagy L.G."/>
            <person name="Floudas D."/>
            <person name="Copeland A."/>
            <person name="Barry K.W."/>
            <person name="Cichocki N."/>
            <person name="Veneault-Fourrey C."/>
            <person name="LaButti K."/>
            <person name="Lindquist E.A."/>
            <person name="Lipzen A."/>
            <person name="Lundell T."/>
            <person name="Morin E."/>
            <person name="Murat C."/>
            <person name="Riley R."/>
            <person name="Ohm R."/>
            <person name="Sun H."/>
            <person name="Tunlid A."/>
            <person name="Henrissat B."/>
            <person name="Grigoriev I.V."/>
            <person name="Hibbett D.S."/>
            <person name="Martin F."/>
        </authorList>
    </citation>
    <scope>NUCLEOTIDE SEQUENCE [LARGE SCALE GENOMIC DNA]</scope>
    <source>
        <strain evidence="3">Foug A</strain>
    </source>
</reference>
<evidence type="ECO:0000313" key="3">
    <source>
        <dbReference type="Proteomes" id="UP000053989"/>
    </source>
</evidence>
<keyword evidence="3" id="KW-1185">Reference proteome</keyword>
<protein>
    <submittedName>
        <fullName evidence="2">Uncharacterized protein</fullName>
    </submittedName>
</protein>
<evidence type="ECO:0000313" key="2">
    <source>
        <dbReference type="EMBL" id="KIM67332.1"/>
    </source>
</evidence>
<feature type="chain" id="PRO_5002161294" evidence="1">
    <location>
        <begin position="22"/>
        <end position="55"/>
    </location>
</feature>
<proteinExistence type="predicted"/>
<feature type="signal peptide" evidence="1">
    <location>
        <begin position="1"/>
        <end position="21"/>
    </location>
</feature>
<accession>A0A0C3AQW6</accession>
<keyword evidence="1" id="KW-0732">Signal</keyword>
<dbReference type="HOGENOM" id="CLU_3033660_0_0_1"/>
<organism evidence="2 3">
    <name type="scientific">Scleroderma citrinum Foug A</name>
    <dbReference type="NCBI Taxonomy" id="1036808"/>
    <lineage>
        <taxon>Eukaryota</taxon>
        <taxon>Fungi</taxon>
        <taxon>Dikarya</taxon>
        <taxon>Basidiomycota</taxon>
        <taxon>Agaricomycotina</taxon>
        <taxon>Agaricomycetes</taxon>
        <taxon>Agaricomycetidae</taxon>
        <taxon>Boletales</taxon>
        <taxon>Sclerodermatineae</taxon>
        <taxon>Sclerodermataceae</taxon>
        <taxon>Scleroderma</taxon>
    </lineage>
</organism>
<gene>
    <name evidence="2" type="ORF">SCLCIDRAFT_1210386</name>
</gene>
<evidence type="ECO:0000256" key="1">
    <source>
        <dbReference type="SAM" id="SignalP"/>
    </source>
</evidence>
<reference evidence="2 3" key="1">
    <citation type="submission" date="2014-04" db="EMBL/GenBank/DDBJ databases">
        <authorList>
            <consortium name="DOE Joint Genome Institute"/>
            <person name="Kuo A."/>
            <person name="Kohler A."/>
            <person name="Nagy L.G."/>
            <person name="Floudas D."/>
            <person name="Copeland A."/>
            <person name="Barry K.W."/>
            <person name="Cichocki N."/>
            <person name="Veneault-Fourrey C."/>
            <person name="LaButti K."/>
            <person name="Lindquist E.A."/>
            <person name="Lipzen A."/>
            <person name="Lundell T."/>
            <person name="Morin E."/>
            <person name="Murat C."/>
            <person name="Sun H."/>
            <person name="Tunlid A."/>
            <person name="Henrissat B."/>
            <person name="Grigoriev I.V."/>
            <person name="Hibbett D.S."/>
            <person name="Martin F."/>
            <person name="Nordberg H.P."/>
            <person name="Cantor M.N."/>
            <person name="Hua S.X."/>
        </authorList>
    </citation>
    <scope>NUCLEOTIDE SEQUENCE [LARGE SCALE GENOMIC DNA]</scope>
    <source>
        <strain evidence="2 3">Foug A</strain>
    </source>
</reference>
<dbReference type="InParanoid" id="A0A0C3AQW6"/>
<dbReference type="AlphaFoldDB" id="A0A0C3AQW6"/>
<dbReference type="EMBL" id="KN822013">
    <property type="protein sequence ID" value="KIM67332.1"/>
    <property type="molecule type" value="Genomic_DNA"/>
</dbReference>
<sequence>MAPSMMIHKPACLLLTRVARADTNTVPAPTLKLANHDSTDYALTCAVHIPTEGGP</sequence>